<name>A0A7W9NIH0_9PSEU</name>
<comment type="caution">
    <text evidence="10">The sequence shown here is derived from an EMBL/GenBank/DDBJ whole genome shotgun (WGS) entry which is preliminary data.</text>
</comment>
<evidence type="ECO:0000256" key="1">
    <source>
        <dbReference type="ARBA" id="ARBA00001946"/>
    </source>
</evidence>
<keyword evidence="3 8" id="KW-0540">Nuclease</keyword>
<dbReference type="InterPro" id="IPR002716">
    <property type="entry name" value="PIN_dom"/>
</dbReference>
<keyword evidence="4 8" id="KW-0479">Metal-binding</keyword>
<dbReference type="EC" id="3.1.-.-" evidence="8"/>
<dbReference type="GO" id="GO:0000287">
    <property type="term" value="F:magnesium ion binding"/>
    <property type="evidence" value="ECO:0007669"/>
    <property type="project" value="UniProtKB-UniRule"/>
</dbReference>
<dbReference type="Proteomes" id="UP000585638">
    <property type="component" value="Unassembled WGS sequence"/>
</dbReference>
<dbReference type="InterPro" id="IPR022907">
    <property type="entry name" value="VapC_family"/>
</dbReference>
<dbReference type="InterPro" id="IPR050556">
    <property type="entry name" value="Type_II_TA_system_RNase"/>
</dbReference>
<dbReference type="SUPFAM" id="SSF88723">
    <property type="entry name" value="PIN domain-like"/>
    <property type="match status" value="1"/>
</dbReference>
<dbReference type="PANTHER" id="PTHR33653">
    <property type="entry name" value="RIBONUCLEASE VAPC2"/>
    <property type="match status" value="1"/>
</dbReference>
<feature type="binding site" evidence="8">
    <location>
        <position position="9"/>
    </location>
    <ligand>
        <name>Mg(2+)</name>
        <dbReference type="ChEBI" id="CHEBI:18420"/>
    </ligand>
</feature>
<accession>A0A7W9NIH0</accession>
<evidence type="ECO:0000313" key="11">
    <source>
        <dbReference type="Proteomes" id="UP000585638"/>
    </source>
</evidence>
<reference evidence="10 11" key="1">
    <citation type="submission" date="2020-08" db="EMBL/GenBank/DDBJ databases">
        <title>Sequencing the genomes of 1000 actinobacteria strains.</title>
        <authorList>
            <person name="Klenk H.-P."/>
        </authorList>
    </citation>
    <scope>NUCLEOTIDE SEQUENCE [LARGE SCALE GENOMIC DNA]</scope>
    <source>
        <strain evidence="10 11">DSM 43851</strain>
    </source>
</reference>
<proteinExistence type="inferred from homology"/>
<evidence type="ECO:0000256" key="5">
    <source>
        <dbReference type="ARBA" id="ARBA00022801"/>
    </source>
</evidence>
<comment type="similarity">
    <text evidence="7 8">Belongs to the PINc/VapC protein family.</text>
</comment>
<comment type="function">
    <text evidence="8">Toxic component of a toxin-antitoxin (TA) system. An RNase.</text>
</comment>
<sequence length="140" mass="15498">MAVARYLADTSALARLHKPVVYEFLGPLIEAGLVAICSMVELEILYSARNKGDYESRRTQLETGFERLPSPDEVWQRAVEVQQALAGRGSHRGVKLPDLLIAATAERHGVVLLHYDIDYDDIAAITDQPTRWVVPPGTAD</sequence>
<keyword evidence="8" id="KW-0800">Toxin</keyword>
<dbReference type="Gene3D" id="3.40.50.1010">
    <property type="entry name" value="5'-nuclease"/>
    <property type="match status" value="1"/>
</dbReference>
<evidence type="ECO:0000256" key="8">
    <source>
        <dbReference type="HAMAP-Rule" id="MF_00265"/>
    </source>
</evidence>
<dbReference type="RefSeq" id="WP_184864522.1">
    <property type="nucleotide sequence ID" value="NZ_BAAAWY010000012.1"/>
</dbReference>
<gene>
    <name evidence="8" type="primary">vapC</name>
    <name evidence="10" type="ORF">BJ998_004497</name>
</gene>
<dbReference type="GO" id="GO:0016787">
    <property type="term" value="F:hydrolase activity"/>
    <property type="evidence" value="ECO:0007669"/>
    <property type="project" value="UniProtKB-KW"/>
</dbReference>
<evidence type="ECO:0000259" key="9">
    <source>
        <dbReference type="Pfam" id="PF01850"/>
    </source>
</evidence>
<evidence type="ECO:0000256" key="7">
    <source>
        <dbReference type="ARBA" id="ARBA00038093"/>
    </source>
</evidence>
<dbReference type="PANTHER" id="PTHR33653:SF1">
    <property type="entry name" value="RIBONUCLEASE VAPC2"/>
    <property type="match status" value="1"/>
</dbReference>
<comment type="cofactor">
    <cofactor evidence="1 8">
        <name>Mg(2+)</name>
        <dbReference type="ChEBI" id="CHEBI:18420"/>
    </cofactor>
</comment>
<dbReference type="AlphaFoldDB" id="A0A7W9NIH0"/>
<feature type="domain" description="PIN" evidence="9">
    <location>
        <begin position="6"/>
        <end position="123"/>
    </location>
</feature>
<keyword evidence="2 8" id="KW-1277">Toxin-antitoxin system</keyword>
<dbReference type="EMBL" id="JACHIR010000001">
    <property type="protein sequence ID" value="MBB5893301.1"/>
    <property type="molecule type" value="Genomic_DNA"/>
</dbReference>
<keyword evidence="6 8" id="KW-0460">Magnesium</keyword>
<organism evidence="10 11">
    <name type="scientific">Kutzneria kofuensis</name>
    <dbReference type="NCBI Taxonomy" id="103725"/>
    <lineage>
        <taxon>Bacteria</taxon>
        <taxon>Bacillati</taxon>
        <taxon>Actinomycetota</taxon>
        <taxon>Actinomycetes</taxon>
        <taxon>Pseudonocardiales</taxon>
        <taxon>Pseudonocardiaceae</taxon>
        <taxon>Kutzneria</taxon>
    </lineage>
</organism>
<dbReference type="GO" id="GO:0090729">
    <property type="term" value="F:toxin activity"/>
    <property type="evidence" value="ECO:0007669"/>
    <property type="project" value="UniProtKB-KW"/>
</dbReference>
<keyword evidence="5 8" id="KW-0378">Hydrolase</keyword>
<keyword evidence="11" id="KW-1185">Reference proteome</keyword>
<dbReference type="Pfam" id="PF01850">
    <property type="entry name" value="PIN"/>
    <property type="match status" value="1"/>
</dbReference>
<dbReference type="HAMAP" id="MF_00265">
    <property type="entry name" value="VapC_Nob1"/>
    <property type="match status" value="1"/>
</dbReference>
<dbReference type="CDD" id="cd18755">
    <property type="entry name" value="PIN_MtVapC3_VapC21-like"/>
    <property type="match status" value="1"/>
</dbReference>
<dbReference type="InterPro" id="IPR029060">
    <property type="entry name" value="PIN-like_dom_sf"/>
</dbReference>
<feature type="binding site" evidence="8">
    <location>
        <position position="98"/>
    </location>
    <ligand>
        <name>Mg(2+)</name>
        <dbReference type="ChEBI" id="CHEBI:18420"/>
    </ligand>
</feature>
<evidence type="ECO:0000256" key="4">
    <source>
        <dbReference type="ARBA" id="ARBA00022723"/>
    </source>
</evidence>
<protein>
    <recommendedName>
        <fullName evidence="8">Ribonuclease VapC</fullName>
        <shortName evidence="8">RNase VapC</shortName>
        <ecNumber evidence="8">3.1.-.-</ecNumber>
    </recommendedName>
    <alternativeName>
        <fullName evidence="8">Toxin VapC</fullName>
    </alternativeName>
</protein>
<evidence type="ECO:0000256" key="3">
    <source>
        <dbReference type="ARBA" id="ARBA00022722"/>
    </source>
</evidence>
<evidence type="ECO:0000313" key="10">
    <source>
        <dbReference type="EMBL" id="MBB5893301.1"/>
    </source>
</evidence>
<evidence type="ECO:0000256" key="2">
    <source>
        <dbReference type="ARBA" id="ARBA00022649"/>
    </source>
</evidence>
<dbReference type="GO" id="GO:0004540">
    <property type="term" value="F:RNA nuclease activity"/>
    <property type="evidence" value="ECO:0007669"/>
    <property type="project" value="InterPro"/>
</dbReference>
<evidence type="ECO:0000256" key="6">
    <source>
        <dbReference type="ARBA" id="ARBA00022842"/>
    </source>
</evidence>